<protein>
    <recommendedName>
        <fullName evidence="4">HEAT repeat domain-containing protein</fullName>
    </recommendedName>
</protein>
<keyword evidence="3" id="KW-1185">Reference proteome</keyword>
<gene>
    <name evidence="2" type="ORF">ACFYTF_05155</name>
</gene>
<evidence type="ECO:0000256" key="1">
    <source>
        <dbReference type="SAM" id="MobiDB-lite"/>
    </source>
</evidence>
<evidence type="ECO:0008006" key="4">
    <source>
        <dbReference type="Google" id="ProtNLM"/>
    </source>
</evidence>
<dbReference type="InterPro" id="IPR011989">
    <property type="entry name" value="ARM-like"/>
</dbReference>
<feature type="region of interest" description="Disordered" evidence="1">
    <location>
        <begin position="1"/>
        <end position="45"/>
    </location>
</feature>
<sequence length="281" mass="30560">MRIIADHHASENISPVPPPSTGAPSPGYDPTTMPDSLGNPPIVHRPYPLMPDRADWLENLPPSLVDEQTGFELRLVEELAAVGIRTYELSPLSKLRPLPTAVPIVVDWLEHLDERIPGAEGRGVTGSPESHKRAVHTSLLISLNDRSARGNRRARDILVAELRRNPPLPEDQSYFAARALATVAGPADFDLILGLFEAQPRPNEVAAGLLEYVGRQKSQPLATTVAAGYLGDAATRNYAIDALGKLKSPGAAELIEPFTNDADPYTRKLAERTMKKLRRAG</sequence>
<evidence type="ECO:0000313" key="3">
    <source>
        <dbReference type="Proteomes" id="UP001601444"/>
    </source>
</evidence>
<proteinExistence type="predicted"/>
<reference evidence="2 3" key="1">
    <citation type="submission" date="2024-10" db="EMBL/GenBank/DDBJ databases">
        <title>The Natural Products Discovery Center: Release of the First 8490 Sequenced Strains for Exploring Actinobacteria Biosynthetic Diversity.</title>
        <authorList>
            <person name="Kalkreuter E."/>
            <person name="Kautsar S.A."/>
            <person name="Yang D."/>
            <person name="Bader C.D."/>
            <person name="Teijaro C.N."/>
            <person name="Fluegel L."/>
            <person name="Davis C.M."/>
            <person name="Simpson J.R."/>
            <person name="Lauterbach L."/>
            <person name="Steele A.D."/>
            <person name="Gui C."/>
            <person name="Meng S."/>
            <person name="Li G."/>
            <person name="Viehrig K."/>
            <person name="Ye F."/>
            <person name="Su P."/>
            <person name="Kiefer A.F."/>
            <person name="Nichols A."/>
            <person name="Cepeda A.J."/>
            <person name="Yan W."/>
            <person name="Fan B."/>
            <person name="Jiang Y."/>
            <person name="Adhikari A."/>
            <person name="Zheng C.-J."/>
            <person name="Schuster L."/>
            <person name="Cowan T.M."/>
            <person name="Smanski M.J."/>
            <person name="Chevrette M.G."/>
            <person name="De Carvalho L.P.S."/>
            <person name="Shen B."/>
        </authorList>
    </citation>
    <scope>NUCLEOTIDE SEQUENCE [LARGE SCALE GENOMIC DNA]</scope>
    <source>
        <strain evidence="2 3">NPDC004045</strain>
    </source>
</reference>
<dbReference type="RefSeq" id="WP_387699187.1">
    <property type="nucleotide sequence ID" value="NZ_JBIAMX010000002.1"/>
</dbReference>
<evidence type="ECO:0000313" key="2">
    <source>
        <dbReference type="EMBL" id="MFF0542205.1"/>
    </source>
</evidence>
<dbReference type="Proteomes" id="UP001601444">
    <property type="component" value="Unassembled WGS sequence"/>
</dbReference>
<comment type="caution">
    <text evidence="2">The sequence shown here is derived from an EMBL/GenBank/DDBJ whole genome shotgun (WGS) entry which is preliminary data.</text>
</comment>
<organism evidence="2 3">
    <name type="scientific">Nocardia thailandica</name>
    <dbReference type="NCBI Taxonomy" id="257275"/>
    <lineage>
        <taxon>Bacteria</taxon>
        <taxon>Bacillati</taxon>
        <taxon>Actinomycetota</taxon>
        <taxon>Actinomycetes</taxon>
        <taxon>Mycobacteriales</taxon>
        <taxon>Nocardiaceae</taxon>
        <taxon>Nocardia</taxon>
    </lineage>
</organism>
<name>A0ABW6PIQ5_9NOCA</name>
<dbReference type="Gene3D" id="1.25.10.10">
    <property type="entry name" value="Leucine-rich Repeat Variant"/>
    <property type="match status" value="1"/>
</dbReference>
<accession>A0ABW6PIQ5</accession>
<dbReference type="EMBL" id="JBIAMX010000002">
    <property type="protein sequence ID" value="MFF0542205.1"/>
    <property type="molecule type" value="Genomic_DNA"/>
</dbReference>
<feature type="compositionally biased region" description="Basic and acidic residues" evidence="1">
    <location>
        <begin position="1"/>
        <end position="10"/>
    </location>
</feature>